<dbReference type="Pfam" id="PF00326">
    <property type="entry name" value="Peptidase_S9"/>
    <property type="match status" value="1"/>
</dbReference>
<organism evidence="4 5">
    <name type="scientific">Sphingosinicella rhizophila</name>
    <dbReference type="NCBI Taxonomy" id="3050082"/>
    <lineage>
        <taxon>Bacteria</taxon>
        <taxon>Pseudomonadati</taxon>
        <taxon>Pseudomonadota</taxon>
        <taxon>Alphaproteobacteria</taxon>
        <taxon>Sphingomonadales</taxon>
        <taxon>Sphingosinicellaceae</taxon>
        <taxon>Sphingosinicella</taxon>
    </lineage>
</organism>
<dbReference type="SUPFAM" id="SSF53474">
    <property type="entry name" value="alpha/beta-Hydrolases"/>
    <property type="match status" value="1"/>
</dbReference>
<evidence type="ECO:0000313" key="4">
    <source>
        <dbReference type="EMBL" id="MDT9600118.1"/>
    </source>
</evidence>
<dbReference type="Gene3D" id="3.40.50.1820">
    <property type="entry name" value="alpha/beta hydrolase"/>
    <property type="match status" value="1"/>
</dbReference>
<comment type="caution">
    <text evidence="4">The sequence shown here is derived from an EMBL/GenBank/DDBJ whole genome shotgun (WGS) entry which is preliminary data.</text>
</comment>
<dbReference type="InterPro" id="IPR050278">
    <property type="entry name" value="Serine_Prot_S9B/DPPIV"/>
</dbReference>
<evidence type="ECO:0000256" key="1">
    <source>
        <dbReference type="SAM" id="SignalP"/>
    </source>
</evidence>
<name>A0ABU3QAT8_9SPHN</name>
<protein>
    <submittedName>
        <fullName evidence="4">DPP IV N-terminal domain-containing protein</fullName>
    </submittedName>
</protein>
<gene>
    <name evidence="4" type="ORF">RQX22_14250</name>
</gene>
<dbReference type="EMBL" id="JAVUPU010000007">
    <property type="protein sequence ID" value="MDT9600118.1"/>
    <property type="molecule type" value="Genomic_DNA"/>
</dbReference>
<feature type="domain" description="Peptidase S9 prolyl oligopeptidase catalytic" evidence="2">
    <location>
        <begin position="586"/>
        <end position="767"/>
    </location>
</feature>
<sequence>MKFKIGLMGLSAMILAAPPVIAQTALSKADYDRAVRFLPQNAEKQVLNGTVTPHWLPGGDLFWYRRQTAPDRAEFVIVDPAAGGSRTPAFDHEAIAAGLAKGLAKPVAADQLPFKVFRYGDGGAIEAVVDGKLWSCAGVPVACTSSAAPPPMQTEIASPDGKWLAFVKDNNLWVKPVAGGEGFALTSDGIEDYGWGTPPGVNYIATAMKQAGAGYPPALLWSPDSSRLLIHRVDDRKTGEMGLVQAVPPDGSVRPRVHRWRMPMPGDANLPMTETWIFDVASRKAVKVDVAPAPFGISSPIEGGEIWWTSDGKAIGMLTRNRYLKKMDLYRVDPASGGAKLLVSEEGKTFVEAGGLGFKPMARMLGNGEVLWFSERDGQGRLYLYGANGKVKKVLGTGPGQITRLIHLDEAKGQAIVRANGRDKGDDPYVSNLYRIDLRTGAMTRLTPEDGEHLAGRMDGLALGAGDPFAPPGTTDSVSPSGRYFVDSVSTVDTPPVTYLRRADGKLVTLLEKADIRPLKAGGFTAPEAFTATAADGTTRLYGVMLKPSNFDPANRYPIIDQIYPGPQARRTPNDFMGAIFDHSFAQAMAELGFIVVLVDGRGTPGRTKAFLDASYGKLANGGFLEDHVAAIKELARSRPWMDVDRVGIYGISGGGNAAARAMFAFPDFFKVGVAHAGNHDQRGYTYMWGESYNGPIVGDNYAATSNAAIAKNLTGKLLLMHGDMDSNVSPALTLQVADALIKANKDFDLMIIPNLGHAWGNYATRMTWDYMVRNLMGAEPPKEYAFPAEEK</sequence>
<evidence type="ECO:0000313" key="5">
    <source>
        <dbReference type="Proteomes" id="UP001259572"/>
    </source>
</evidence>
<reference evidence="4 5" key="1">
    <citation type="submission" date="2023-05" db="EMBL/GenBank/DDBJ databases">
        <authorList>
            <person name="Guo Y."/>
        </authorList>
    </citation>
    <scope>NUCLEOTIDE SEQUENCE [LARGE SCALE GENOMIC DNA]</scope>
    <source>
        <strain evidence="4 5">GR2756</strain>
    </source>
</reference>
<keyword evidence="1" id="KW-0732">Signal</keyword>
<dbReference type="Proteomes" id="UP001259572">
    <property type="component" value="Unassembled WGS sequence"/>
</dbReference>
<dbReference type="InterPro" id="IPR002469">
    <property type="entry name" value="Peptidase_S9B_N"/>
</dbReference>
<dbReference type="PANTHER" id="PTHR11731:SF118">
    <property type="entry name" value="BLR1971 PROTEIN"/>
    <property type="match status" value="1"/>
</dbReference>
<evidence type="ECO:0000259" key="3">
    <source>
        <dbReference type="Pfam" id="PF00930"/>
    </source>
</evidence>
<feature type="chain" id="PRO_5045292296" evidence="1">
    <location>
        <begin position="23"/>
        <end position="792"/>
    </location>
</feature>
<evidence type="ECO:0000259" key="2">
    <source>
        <dbReference type="Pfam" id="PF00326"/>
    </source>
</evidence>
<accession>A0ABU3QAT8</accession>
<dbReference type="SUPFAM" id="SSF82171">
    <property type="entry name" value="DPP6 N-terminal domain-like"/>
    <property type="match status" value="1"/>
</dbReference>
<dbReference type="InterPro" id="IPR001375">
    <property type="entry name" value="Peptidase_S9_cat"/>
</dbReference>
<feature type="signal peptide" evidence="1">
    <location>
        <begin position="1"/>
        <end position="22"/>
    </location>
</feature>
<proteinExistence type="predicted"/>
<dbReference type="Gene3D" id="2.140.10.30">
    <property type="entry name" value="Dipeptidylpeptidase IV, N-terminal domain"/>
    <property type="match status" value="1"/>
</dbReference>
<feature type="domain" description="Dipeptidylpeptidase IV N-terminal" evidence="3">
    <location>
        <begin position="150"/>
        <end position="496"/>
    </location>
</feature>
<dbReference type="RefSeq" id="WP_315727217.1">
    <property type="nucleotide sequence ID" value="NZ_JAVUPU010000007.1"/>
</dbReference>
<keyword evidence="5" id="KW-1185">Reference proteome</keyword>
<dbReference type="PANTHER" id="PTHR11731">
    <property type="entry name" value="PROTEASE FAMILY S9B,C DIPEPTIDYL-PEPTIDASE IV-RELATED"/>
    <property type="match status" value="1"/>
</dbReference>
<dbReference type="InterPro" id="IPR029058">
    <property type="entry name" value="AB_hydrolase_fold"/>
</dbReference>
<dbReference type="Pfam" id="PF00930">
    <property type="entry name" value="DPPIV_N"/>
    <property type="match status" value="1"/>
</dbReference>